<organism evidence="2 3">
    <name type="scientific">Rhodovibrio sodomensis</name>
    <dbReference type="NCBI Taxonomy" id="1088"/>
    <lineage>
        <taxon>Bacteria</taxon>
        <taxon>Pseudomonadati</taxon>
        <taxon>Pseudomonadota</taxon>
        <taxon>Alphaproteobacteria</taxon>
        <taxon>Rhodospirillales</taxon>
        <taxon>Rhodovibrionaceae</taxon>
        <taxon>Rhodovibrio</taxon>
    </lineage>
</organism>
<dbReference type="Proteomes" id="UP001296873">
    <property type="component" value="Unassembled WGS sequence"/>
</dbReference>
<dbReference type="EMBL" id="NRRL01000136">
    <property type="protein sequence ID" value="MBK1671012.1"/>
    <property type="molecule type" value="Genomic_DNA"/>
</dbReference>
<evidence type="ECO:0000313" key="2">
    <source>
        <dbReference type="EMBL" id="MBK1671012.1"/>
    </source>
</evidence>
<reference evidence="2 3" key="1">
    <citation type="journal article" date="2020" name="Microorganisms">
        <title>Osmotic Adaptation and Compatible Solute Biosynthesis of Phototrophic Bacteria as Revealed from Genome Analyses.</title>
        <authorList>
            <person name="Imhoff J.F."/>
            <person name="Rahn T."/>
            <person name="Kunzel S."/>
            <person name="Keller A."/>
            <person name="Neulinger S.C."/>
        </authorList>
    </citation>
    <scope>NUCLEOTIDE SEQUENCE [LARGE SCALE GENOMIC DNA]</scope>
    <source>
        <strain evidence="2 3">DSM 9895</strain>
    </source>
</reference>
<evidence type="ECO:0000256" key="1">
    <source>
        <dbReference type="SAM" id="MobiDB-lite"/>
    </source>
</evidence>
<sequence>MGSPILGRYEGEAVIAGGRVHRVTKVYGPSSCYLQPHDGPGMEVTQHAWKLVDRQNDVWVCLSGVDSEPEAGKVKLRVYSSRPKSEMPILREELWDEDVNGPIQPRRTFRIDRPPKGFDPSQDLAKGSANSGKGG</sequence>
<keyword evidence="3" id="KW-1185">Reference proteome</keyword>
<protein>
    <submittedName>
        <fullName evidence="2">Uncharacterized protein</fullName>
    </submittedName>
</protein>
<evidence type="ECO:0000313" key="3">
    <source>
        <dbReference type="Proteomes" id="UP001296873"/>
    </source>
</evidence>
<feature type="region of interest" description="Disordered" evidence="1">
    <location>
        <begin position="101"/>
        <end position="135"/>
    </location>
</feature>
<dbReference type="RefSeq" id="WP_200343468.1">
    <property type="nucleotide sequence ID" value="NZ_NRRL01000136.1"/>
</dbReference>
<name>A0ABS1DLM0_9PROT</name>
<proteinExistence type="predicted"/>
<comment type="caution">
    <text evidence="2">The sequence shown here is derived from an EMBL/GenBank/DDBJ whole genome shotgun (WGS) entry which is preliminary data.</text>
</comment>
<gene>
    <name evidence="2" type="ORF">CKO28_23680</name>
</gene>
<accession>A0ABS1DLM0</accession>